<evidence type="ECO:0000256" key="7">
    <source>
        <dbReference type="ARBA" id="ARBA00023004"/>
    </source>
</evidence>
<dbReference type="Gene3D" id="3.40.640.10">
    <property type="entry name" value="Type I PLP-dependent aspartate aminotransferase-like (Major domain)"/>
    <property type="match status" value="1"/>
</dbReference>
<protein>
    <recommendedName>
        <fullName evidence="3">cysteine desulfurase</fullName>
        <ecNumber evidence="3">2.8.1.7</ecNumber>
    </recommendedName>
</protein>
<dbReference type="GO" id="GO:0051536">
    <property type="term" value="F:iron-sulfur cluster binding"/>
    <property type="evidence" value="ECO:0007669"/>
    <property type="project" value="UniProtKB-KW"/>
</dbReference>
<comment type="cofactor">
    <cofactor evidence="1 10">
        <name>pyridoxal 5'-phosphate</name>
        <dbReference type="ChEBI" id="CHEBI:597326"/>
    </cofactor>
</comment>
<dbReference type="PIRSF" id="PIRSF005572">
    <property type="entry name" value="NifS"/>
    <property type="match status" value="1"/>
</dbReference>
<dbReference type="GO" id="GO:0031071">
    <property type="term" value="F:cysteine desulfurase activity"/>
    <property type="evidence" value="ECO:0007669"/>
    <property type="project" value="UniProtKB-EC"/>
</dbReference>
<dbReference type="PROSITE" id="PS00595">
    <property type="entry name" value="AA_TRANSFER_CLASS_5"/>
    <property type="match status" value="1"/>
</dbReference>
<sequence>MVSQLYFDYNATTPCVKEVVDAMLPYFQEDFGNPSSSHHPYGWLAKSAVEEATMSIAKALDISTNSLIYTSGATESINMVLKGVARKLRSKGRHIITTQAEHKAVLDTCAFLEEDGFEVTYLGVDAKGLVSTKQLMRALRPDTILVSMIYANNETGAIQPLEEIAELVHANGSLLFSDTTQALGKVDLTDVLRQVDFACFSGHKVYGPKGIGLVYCKENDNYDALPSFIQGGGQQKGQRGGTINTPLIVGFAKAIELAYQNLGDETTRLKTLRNRLEEGLLAIDLSVSNSTSEQRLPNTVNVSFPYVDGVNLLTALGSQLAVSNGSACNSASVEPSHVLLAMGVEPSLAFSSLRFSLGRYTTQEEVKKVIAIVTQEVSKLRENNILWERRS</sequence>
<evidence type="ECO:0000256" key="4">
    <source>
        <dbReference type="ARBA" id="ARBA00022679"/>
    </source>
</evidence>
<proteinExistence type="inferred from homology"/>
<comment type="caution">
    <text evidence="12">The sequence shown here is derived from an EMBL/GenBank/DDBJ whole genome shotgun (WGS) entry which is preliminary data.</text>
</comment>
<evidence type="ECO:0000256" key="5">
    <source>
        <dbReference type="ARBA" id="ARBA00022723"/>
    </source>
</evidence>
<dbReference type="Pfam" id="PF00266">
    <property type="entry name" value="Aminotran_5"/>
    <property type="match status" value="1"/>
</dbReference>
<dbReference type="InterPro" id="IPR015421">
    <property type="entry name" value="PyrdxlP-dep_Trfase_major"/>
</dbReference>
<reference evidence="12" key="1">
    <citation type="submission" date="2019-07" db="EMBL/GenBank/DDBJ databases">
        <authorList>
            <person name="De-Chao Zhang Q."/>
        </authorList>
    </citation>
    <scope>NUCLEOTIDE SEQUENCE</scope>
    <source>
        <strain evidence="12">TP-CH-4</strain>
    </source>
</reference>
<feature type="domain" description="Aminotransferase class V" evidence="11">
    <location>
        <begin position="6"/>
        <end position="369"/>
    </location>
</feature>
<comment type="catalytic activity">
    <reaction evidence="9">
        <text>(sulfur carrier)-H + L-cysteine = (sulfur carrier)-SH + L-alanine</text>
        <dbReference type="Rhea" id="RHEA:43892"/>
        <dbReference type="Rhea" id="RHEA-COMP:14737"/>
        <dbReference type="Rhea" id="RHEA-COMP:14739"/>
        <dbReference type="ChEBI" id="CHEBI:29917"/>
        <dbReference type="ChEBI" id="CHEBI:35235"/>
        <dbReference type="ChEBI" id="CHEBI:57972"/>
        <dbReference type="ChEBI" id="CHEBI:64428"/>
        <dbReference type="EC" id="2.8.1.7"/>
    </reaction>
</comment>
<dbReference type="PANTHER" id="PTHR11601:SF34">
    <property type="entry name" value="CYSTEINE DESULFURASE"/>
    <property type="match status" value="1"/>
</dbReference>
<evidence type="ECO:0000256" key="1">
    <source>
        <dbReference type="ARBA" id="ARBA00001933"/>
    </source>
</evidence>
<dbReference type="RefSeq" id="WP_152574391.1">
    <property type="nucleotide sequence ID" value="NZ_VIKU02000003.1"/>
</dbReference>
<dbReference type="Proteomes" id="UP000707206">
    <property type="component" value="Unassembled WGS sequence"/>
</dbReference>
<dbReference type="EC" id="2.8.1.7" evidence="3"/>
<keyword evidence="6" id="KW-0663">Pyridoxal phosphate</keyword>
<dbReference type="Gene3D" id="3.90.1150.10">
    <property type="entry name" value="Aspartate Aminotransferase, domain 1"/>
    <property type="match status" value="1"/>
</dbReference>
<keyword evidence="4" id="KW-0808">Transferase</keyword>
<dbReference type="InterPro" id="IPR015422">
    <property type="entry name" value="PyrdxlP-dep_Trfase_small"/>
</dbReference>
<comment type="similarity">
    <text evidence="2">Belongs to the class-V pyridoxal-phosphate-dependent aminotransferase family. NifS/IscS subfamily.</text>
</comment>
<evidence type="ECO:0000256" key="3">
    <source>
        <dbReference type="ARBA" id="ARBA00012239"/>
    </source>
</evidence>
<accession>A0A967EAY8</accession>
<reference evidence="12" key="2">
    <citation type="submission" date="2020-03" db="EMBL/GenBank/DDBJ databases">
        <title>Flavobacteriaceae bacterium strain TP-CH-4, a member of the family Flavobacteriaceae isolated from a deep-sea seamount.</title>
        <authorList>
            <person name="Zhang D.-C."/>
        </authorList>
    </citation>
    <scope>NUCLEOTIDE SEQUENCE</scope>
    <source>
        <strain evidence="12">TP-CH-4</strain>
    </source>
</reference>
<dbReference type="InterPro" id="IPR020578">
    <property type="entry name" value="Aminotrans_V_PyrdxlP_BS"/>
</dbReference>
<dbReference type="EMBL" id="VIKU02000003">
    <property type="protein sequence ID" value="NHF59881.1"/>
    <property type="molecule type" value="Genomic_DNA"/>
</dbReference>
<keyword evidence="5" id="KW-0479">Metal-binding</keyword>
<dbReference type="InterPro" id="IPR000192">
    <property type="entry name" value="Aminotrans_V_dom"/>
</dbReference>
<dbReference type="PANTHER" id="PTHR11601">
    <property type="entry name" value="CYSTEINE DESULFURYLASE FAMILY MEMBER"/>
    <property type="match status" value="1"/>
</dbReference>
<name>A0A967EAY8_9FLAO</name>
<dbReference type="InterPro" id="IPR016454">
    <property type="entry name" value="Cysteine_dSase"/>
</dbReference>
<evidence type="ECO:0000256" key="8">
    <source>
        <dbReference type="ARBA" id="ARBA00023014"/>
    </source>
</evidence>
<evidence type="ECO:0000313" key="13">
    <source>
        <dbReference type="Proteomes" id="UP000707206"/>
    </source>
</evidence>
<keyword evidence="8" id="KW-0411">Iron-sulfur</keyword>
<evidence type="ECO:0000256" key="9">
    <source>
        <dbReference type="ARBA" id="ARBA00050776"/>
    </source>
</evidence>
<gene>
    <name evidence="12" type="ORF">FK220_011055</name>
</gene>
<dbReference type="SUPFAM" id="SSF53383">
    <property type="entry name" value="PLP-dependent transferases"/>
    <property type="match status" value="1"/>
</dbReference>
<dbReference type="InterPro" id="IPR015424">
    <property type="entry name" value="PyrdxlP-dep_Trfase"/>
</dbReference>
<evidence type="ECO:0000256" key="10">
    <source>
        <dbReference type="RuleBase" id="RU004504"/>
    </source>
</evidence>
<keyword evidence="13" id="KW-1185">Reference proteome</keyword>
<organism evidence="12 13">
    <name type="scientific">Pelagihabitans pacificus</name>
    <dbReference type="NCBI Taxonomy" id="2696054"/>
    <lineage>
        <taxon>Bacteria</taxon>
        <taxon>Pseudomonadati</taxon>
        <taxon>Bacteroidota</taxon>
        <taxon>Flavobacteriia</taxon>
        <taxon>Flavobacteriales</taxon>
        <taxon>Flavobacteriaceae</taxon>
        <taxon>Pelagihabitans</taxon>
    </lineage>
</organism>
<dbReference type="AlphaFoldDB" id="A0A967EAY8"/>
<dbReference type="GO" id="GO:0046872">
    <property type="term" value="F:metal ion binding"/>
    <property type="evidence" value="ECO:0007669"/>
    <property type="project" value="UniProtKB-KW"/>
</dbReference>
<evidence type="ECO:0000256" key="6">
    <source>
        <dbReference type="ARBA" id="ARBA00022898"/>
    </source>
</evidence>
<evidence type="ECO:0000259" key="11">
    <source>
        <dbReference type="Pfam" id="PF00266"/>
    </source>
</evidence>
<keyword evidence="7" id="KW-0408">Iron</keyword>
<evidence type="ECO:0000256" key="2">
    <source>
        <dbReference type="ARBA" id="ARBA00006490"/>
    </source>
</evidence>
<evidence type="ECO:0000313" key="12">
    <source>
        <dbReference type="EMBL" id="NHF59881.1"/>
    </source>
</evidence>